<name>A0A4C1X6N6_EUMVA</name>
<gene>
    <name evidence="1" type="ORF">EVAR_39755_1</name>
</gene>
<sequence length="205" mass="23702">MRNDHIPMANLKDADQSKALLPGHLAECCEIAAGSEFCCRFKDLTRREQQRSILRARVGYRRSAHSNCIPDLTNAFVKYMASEPYNEHDPTCSWPDIHISAWKAELTSMSRDCQSSTEAHRLLVEAYNEAALSERTYLKIYLKTLNWEVLSHCDIAPSDYQLFRSMARALSEQRFTSYEDTKNWVDSWITSKDKEFLRLGIQTLP</sequence>
<organism evidence="1 2">
    <name type="scientific">Eumeta variegata</name>
    <name type="common">Bagworm moth</name>
    <name type="synonym">Eumeta japonica</name>
    <dbReference type="NCBI Taxonomy" id="151549"/>
    <lineage>
        <taxon>Eukaryota</taxon>
        <taxon>Metazoa</taxon>
        <taxon>Ecdysozoa</taxon>
        <taxon>Arthropoda</taxon>
        <taxon>Hexapoda</taxon>
        <taxon>Insecta</taxon>
        <taxon>Pterygota</taxon>
        <taxon>Neoptera</taxon>
        <taxon>Endopterygota</taxon>
        <taxon>Lepidoptera</taxon>
        <taxon>Glossata</taxon>
        <taxon>Ditrysia</taxon>
        <taxon>Tineoidea</taxon>
        <taxon>Psychidae</taxon>
        <taxon>Oiketicinae</taxon>
        <taxon>Eumeta</taxon>
    </lineage>
</organism>
<dbReference type="EMBL" id="BGZK01000726">
    <property type="protein sequence ID" value="GBP58039.1"/>
    <property type="molecule type" value="Genomic_DNA"/>
</dbReference>
<dbReference type="InterPro" id="IPR052709">
    <property type="entry name" value="Transposase-MT_Hybrid"/>
</dbReference>
<keyword evidence="2" id="KW-1185">Reference proteome</keyword>
<reference evidence="1 2" key="1">
    <citation type="journal article" date="2019" name="Commun. Biol.">
        <title>The bagworm genome reveals a unique fibroin gene that provides high tensile strength.</title>
        <authorList>
            <person name="Kono N."/>
            <person name="Nakamura H."/>
            <person name="Ohtoshi R."/>
            <person name="Tomita M."/>
            <person name="Numata K."/>
            <person name="Arakawa K."/>
        </authorList>
    </citation>
    <scope>NUCLEOTIDE SEQUENCE [LARGE SCALE GENOMIC DNA]</scope>
</reference>
<dbReference type="Gene3D" id="3.30.420.10">
    <property type="entry name" value="Ribonuclease H-like superfamily/Ribonuclease H"/>
    <property type="match status" value="1"/>
</dbReference>
<dbReference type="PANTHER" id="PTHR46060:SF1">
    <property type="entry name" value="MARINER MOS1 TRANSPOSASE-LIKE PROTEIN"/>
    <property type="match status" value="1"/>
</dbReference>
<dbReference type="InterPro" id="IPR036397">
    <property type="entry name" value="RNaseH_sf"/>
</dbReference>
<dbReference type="GO" id="GO:0003676">
    <property type="term" value="F:nucleic acid binding"/>
    <property type="evidence" value="ECO:0007669"/>
    <property type="project" value="InterPro"/>
</dbReference>
<proteinExistence type="predicted"/>
<comment type="caution">
    <text evidence="1">The sequence shown here is derived from an EMBL/GenBank/DDBJ whole genome shotgun (WGS) entry which is preliminary data.</text>
</comment>
<accession>A0A4C1X6N6</accession>
<dbReference type="AlphaFoldDB" id="A0A4C1X6N6"/>
<dbReference type="PANTHER" id="PTHR46060">
    <property type="entry name" value="MARINER MOS1 TRANSPOSASE-LIKE PROTEIN"/>
    <property type="match status" value="1"/>
</dbReference>
<protein>
    <submittedName>
        <fullName evidence="1">Mariner Mos1 transposase</fullName>
    </submittedName>
</protein>
<dbReference type="OrthoDB" id="616263at2759"/>
<evidence type="ECO:0000313" key="2">
    <source>
        <dbReference type="Proteomes" id="UP000299102"/>
    </source>
</evidence>
<evidence type="ECO:0000313" key="1">
    <source>
        <dbReference type="EMBL" id="GBP58039.1"/>
    </source>
</evidence>
<dbReference type="Proteomes" id="UP000299102">
    <property type="component" value="Unassembled WGS sequence"/>
</dbReference>